<evidence type="ECO:0000313" key="2">
    <source>
        <dbReference type="Proteomes" id="UP000199652"/>
    </source>
</evidence>
<keyword evidence="2" id="KW-1185">Reference proteome</keyword>
<name>A0A1H3GFM3_EUBBA</name>
<proteinExistence type="predicted"/>
<gene>
    <name evidence="1" type="ORF">SAMN04488579_11378</name>
</gene>
<reference evidence="2" key="1">
    <citation type="submission" date="2016-10" db="EMBL/GenBank/DDBJ databases">
        <authorList>
            <person name="Varghese N."/>
            <person name="Submissions S."/>
        </authorList>
    </citation>
    <scope>NUCLEOTIDE SEQUENCE [LARGE SCALE GENOMIC DNA]</scope>
    <source>
        <strain evidence="2">VPI 5359</strain>
    </source>
</reference>
<protein>
    <submittedName>
        <fullName evidence="1">Uncharacterized protein</fullName>
    </submittedName>
</protein>
<evidence type="ECO:0000313" key="1">
    <source>
        <dbReference type="EMBL" id="SDY01448.1"/>
    </source>
</evidence>
<dbReference type="Proteomes" id="UP000199652">
    <property type="component" value="Unassembled WGS sequence"/>
</dbReference>
<organism evidence="1 2">
    <name type="scientific">Eubacterium barkeri</name>
    <name type="common">Clostridium barkeri</name>
    <dbReference type="NCBI Taxonomy" id="1528"/>
    <lineage>
        <taxon>Bacteria</taxon>
        <taxon>Bacillati</taxon>
        <taxon>Bacillota</taxon>
        <taxon>Clostridia</taxon>
        <taxon>Eubacteriales</taxon>
        <taxon>Eubacteriaceae</taxon>
        <taxon>Eubacterium</taxon>
    </lineage>
</organism>
<dbReference type="EMBL" id="FNOU01000013">
    <property type="protein sequence ID" value="SDY01448.1"/>
    <property type="molecule type" value="Genomic_DNA"/>
</dbReference>
<accession>A0A1H3GFM3</accession>
<dbReference type="STRING" id="1528.SAMN04488579_11378"/>
<dbReference type="AlphaFoldDB" id="A0A1H3GFM3"/>
<sequence length="67" mass="7782">MLSLVLFPEGGYTQVSQPNGLVILSILWRNEKLSKKMEEKYLNVLKKYGMSINIVVIKRKIMNEKNI</sequence>